<dbReference type="KEGG" id="tye:THEYE_A0380"/>
<accession>B5YIR8</accession>
<dbReference type="EnsemblBacteria" id="ACI20387">
    <property type="protein sequence ID" value="ACI20387"/>
    <property type="gene ID" value="THEYE_A0380"/>
</dbReference>
<gene>
    <name evidence="10" type="ordered locus">THEYE_A0380</name>
</gene>
<dbReference type="SUPFAM" id="SSF53335">
    <property type="entry name" value="S-adenosyl-L-methionine-dependent methyltransferases"/>
    <property type="match status" value="2"/>
</dbReference>
<keyword evidence="4" id="KW-0808">Transferase</keyword>
<evidence type="ECO:0000256" key="3">
    <source>
        <dbReference type="ARBA" id="ARBA00022603"/>
    </source>
</evidence>
<reference evidence="11" key="1">
    <citation type="submission" date="2008-08" db="EMBL/GenBank/DDBJ databases">
        <title>The complete genome sequence of Thermodesulfovibrio yellowstonii strain ATCC 51303 / DSM 11347 / YP87.</title>
        <authorList>
            <person name="Dodson R.J."/>
            <person name="Durkin A.S."/>
            <person name="Wu M."/>
            <person name="Eisen J."/>
            <person name="Sutton G."/>
        </authorList>
    </citation>
    <scope>NUCLEOTIDE SEQUENCE [LARGE SCALE GENOMIC DNA]</scope>
    <source>
        <strain evidence="11">ATCC 51303 / DSM 11347 / YP87</strain>
    </source>
</reference>
<evidence type="ECO:0000256" key="1">
    <source>
        <dbReference type="ARBA" id="ARBA00010203"/>
    </source>
</evidence>
<dbReference type="eggNOG" id="COG0863">
    <property type="taxonomic scope" value="Bacteria"/>
</dbReference>
<reference evidence="10 11" key="2">
    <citation type="journal article" date="2015" name="Genome Announc.">
        <title>Genome Sequence of the Sulfate-Reducing Thermophilic Bacterium Thermodesulfovibrio yellowstonii Strain DSM 11347T (Phylum Nitrospirae).</title>
        <authorList>
            <person name="Bhatnagar S."/>
            <person name="Badger J.H."/>
            <person name="Madupu R."/>
            <person name="Khouri H.M."/>
            <person name="O'Connor E.M."/>
            <person name="Robb F.T."/>
            <person name="Ward N.L."/>
            <person name="Eisen J.A."/>
        </authorList>
    </citation>
    <scope>NUCLEOTIDE SEQUENCE [LARGE SCALE GENOMIC DNA]</scope>
    <source>
        <strain evidence="11">ATCC 51303 / DSM 11347 / YP87</strain>
    </source>
</reference>
<dbReference type="InterPro" id="IPR002941">
    <property type="entry name" value="DNA_methylase_N4/N6"/>
</dbReference>
<dbReference type="GO" id="GO:0032259">
    <property type="term" value="P:methylation"/>
    <property type="evidence" value="ECO:0007669"/>
    <property type="project" value="UniProtKB-KW"/>
</dbReference>
<dbReference type="Proteomes" id="UP000000718">
    <property type="component" value="Chromosome"/>
</dbReference>
<dbReference type="AlphaFoldDB" id="B5YIR8"/>
<evidence type="ECO:0000256" key="2">
    <source>
        <dbReference type="ARBA" id="ARBA00012185"/>
    </source>
</evidence>
<dbReference type="PROSITE" id="PS00093">
    <property type="entry name" value="N4_MTASE"/>
    <property type="match status" value="1"/>
</dbReference>
<dbReference type="GO" id="GO:0015667">
    <property type="term" value="F:site-specific DNA-methyltransferase (cytosine-N4-specific) activity"/>
    <property type="evidence" value="ECO:0007669"/>
    <property type="project" value="UniProtKB-EC"/>
</dbReference>
<dbReference type="OrthoDB" id="8901552at2"/>
<keyword evidence="6" id="KW-0680">Restriction system</keyword>
<dbReference type="FunFam" id="3.40.50.150:FF:001216">
    <property type="match status" value="1"/>
</dbReference>
<organism evidence="10 11">
    <name type="scientific">Thermodesulfovibrio yellowstonii (strain ATCC 51303 / DSM 11347 / YP87)</name>
    <dbReference type="NCBI Taxonomy" id="289376"/>
    <lineage>
        <taxon>Bacteria</taxon>
        <taxon>Pseudomonadati</taxon>
        <taxon>Nitrospirota</taxon>
        <taxon>Thermodesulfovibrionia</taxon>
        <taxon>Thermodesulfovibrionales</taxon>
        <taxon>Thermodesulfovibrionaceae</taxon>
        <taxon>Thermodesulfovibrio</taxon>
    </lineage>
</organism>
<protein>
    <recommendedName>
        <fullName evidence="2">site-specific DNA-methyltransferase (cytosine-N(4)-specific)</fullName>
        <ecNumber evidence="2">2.1.1.113</ecNumber>
    </recommendedName>
</protein>
<evidence type="ECO:0000256" key="5">
    <source>
        <dbReference type="ARBA" id="ARBA00022691"/>
    </source>
</evidence>
<comment type="similarity">
    <text evidence="1">Belongs to the N(4)/N(6)-methyltransferase family. N(4) subfamily.</text>
</comment>
<feature type="domain" description="DNA methylase N-4/N-6" evidence="9">
    <location>
        <begin position="267"/>
        <end position="428"/>
    </location>
</feature>
<dbReference type="GO" id="GO:0008170">
    <property type="term" value="F:N-methyltransferase activity"/>
    <property type="evidence" value="ECO:0007669"/>
    <property type="project" value="InterPro"/>
</dbReference>
<keyword evidence="5" id="KW-0949">S-adenosyl-L-methionine</keyword>
<dbReference type="EC" id="2.1.1.113" evidence="2"/>
<evidence type="ECO:0000259" key="9">
    <source>
        <dbReference type="Pfam" id="PF01555"/>
    </source>
</evidence>
<evidence type="ECO:0000313" key="10">
    <source>
        <dbReference type="EMBL" id="ACI20387.1"/>
    </source>
</evidence>
<dbReference type="InterPro" id="IPR029063">
    <property type="entry name" value="SAM-dependent_MTases_sf"/>
</dbReference>
<dbReference type="RefSeq" id="WP_012545124.1">
    <property type="nucleotide sequence ID" value="NC_011296.1"/>
</dbReference>
<proteinExistence type="inferred from homology"/>
<keyword evidence="7" id="KW-0238">DNA-binding</keyword>
<dbReference type="InterPro" id="IPR017985">
    <property type="entry name" value="MeTrfase_CN4_CS"/>
</dbReference>
<dbReference type="InParanoid" id="B5YIR8"/>
<dbReference type="HOGENOM" id="CLU_027633_1_0_0"/>
<evidence type="ECO:0000256" key="4">
    <source>
        <dbReference type="ARBA" id="ARBA00022679"/>
    </source>
</evidence>
<dbReference type="GO" id="GO:0009307">
    <property type="term" value="P:DNA restriction-modification system"/>
    <property type="evidence" value="ECO:0007669"/>
    <property type="project" value="UniProtKB-KW"/>
</dbReference>
<comment type="catalytic activity">
    <reaction evidence="8">
        <text>a 2'-deoxycytidine in DNA + S-adenosyl-L-methionine = an N(4)-methyl-2'-deoxycytidine in DNA + S-adenosyl-L-homocysteine + H(+)</text>
        <dbReference type="Rhea" id="RHEA:16857"/>
        <dbReference type="Rhea" id="RHEA-COMP:11369"/>
        <dbReference type="Rhea" id="RHEA-COMP:13674"/>
        <dbReference type="ChEBI" id="CHEBI:15378"/>
        <dbReference type="ChEBI" id="CHEBI:57856"/>
        <dbReference type="ChEBI" id="CHEBI:59789"/>
        <dbReference type="ChEBI" id="CHEBI:85452"/>
        <dbReference type="ChEBI" id="CHEBI:137933"/>
        <dbReference type="EC" id="2.1.1.113"/>
    </reaction>
</comment>
<evidence type="ECO:0000256" key="6">
    <source>
        <dbReference type="ARBA" id="ARBA00022747"/>
    </source>
</evidence>
<keyword evidence="3 10" id="KW-0489">Methyltransferase</keyword>
<evidence type="ECO:0000256" key="8">
    <source>
        <dbReference type="ARBA" id="ARBA00049120"/>
    </source>
</evidence>
<dbReference type="REBASE" id="18907">
    <property type="entry name" value="M2.Tye11347ORF378P"/>
</dbReference>
<name>B5YIR8_THEYD</name>
<dbReference type="GO" id="GO:0003677">
    <property type="term" value="F:DNA binding"/>
    <property type="evidence" value="ECO:0007669"/>
    <property type="project" value="UniProtKB-KW"/>
</dbReference>
<dbReference type="PATRIC" id="fig|289376.4.peg.375"/>
<sequence>MKIDRKMLFKNSNQLILESFSNEQNYLDLINKKKYSSDEALEILENIDWDFKSFSTQYLTHTFHPYPARFIPQIPLTFIKLFTKERERVLDPMCGCGTTLVEAFLNDRNSIGNDLNPLAALIAKVKTTLIKKDEFKYLNEKLIKMKKYLDLDYRNIDRTINGLPNRKVSKIFNKTIISKLEIIRETLIEIKEEGYYDLFDLGRIALSSTIWSLVENGNGINVDELFIKKIKSMQQILSQMSKVIKDPPDVKVICGDARNLSIENNSIDLIITSPPYVNALDYYRVHMYNMLWLGMDFDLFRKHEIGGHSHFINNRFRLLSEYLGDMLRSMIEMNRVLKRDKFCVIVVGNSSLEYELIESHKFFTEMAKKIGFIPIKTIFRNIDKTRKYTSADIGKIDEEYIVVMQKKEETHIFANDDNFVSQIVKELMLHFKEQIKNNPGTSTRGKKPSNERLLKNIDKISEAIEKIPEDIRIKE</sequence>
<dbReference type="EMBL" id="CP001147">
    <property type="protein sequence ID" value="ACI20387.1"/>
    <property type="molecule type" value="Genomic_DNA"/>
</dbReference>
<keyword evidence="11" id="KW-1185">Reference proteome</keyword>
<dbReference type="Pfam" id="PF01555">
    <property type="entry name" value="N6_N4_Mtase"/>
    <property type="match status" value="2"/>
</dbReference>
<feature type="domain" description="DNA methylase N-4/N-6" evidence="9">
    <location>
        <begin position="26"/>
        <end position="121"/>
    </location>
</feature>
<evidence type="ECO:0000313" key="11">
    <source>
        <dbReference type="Proteomes" id="UP000000718"/>
    </source>
</evidence>
<dbReference type="STRING" id="289376.THEYE_A0380"/>
<evidence type="ECO:0000256" key="7">
    <source>
        <dbReference type="ARBA" id="ARBA00023125"/>
    </source>
</evidence>
<dbReference type="Gene3D" id="3.40.50.150">
    <property type="entry name" value="Vaccinia Virus protein VP39"/>
    <property type="match status" value="2"/>
</dbReference>